<comment type="caution">
    <text evidence="4">The sequence shown here is derived from an EMBL/GenBank/DDBJ whole genome shotgun (WGS) entry which is preliminary data.</text>
</comment>
<name>A0A6M7TG41_9HYPH</name>
<dbReference type="Proteomes" id="UP000275530">
    <property type="component" value="Unassembled WGS sequence"/>
</dbReference>
<dbReference type="EMBL" id="QZXA01000017">
    <property type="protein sequence ID" value="RJT28961.1"/>
    <property type="molecule type" value="Genomic_DNA"/>
</dbReference>
<dbReference type="GO" id="GO:0022857">
    <property type="term" value="F:transmembrane transporter activity"/>
    <property type="evidence" value="ECO:0007669"/>
    <property type="project" value="InterPro"/>
</dbReference>
<dbReference type="NCBIfam" id="NF033733">
    <property type="entry name" value="MFS_ArsK"/>
    <property type="match status" value="1"/>
</dbReference>
<keyword evidence="3" id="KW-0472">Membrane</keyword>
<dbReference type="InterPro" id="IPR036259">
    <property type="entry name" value="MFS_trans_sf"/>
</dbReference>
<keyword evidence="2" id="KW-1133">Transmembrane helix</keyword>
<keyword evidence="1" id="KW-0812">Transmembrane</keyword>
<reference evidence="4 5" key="1">
    <citation type="submission" date="2018-09" db="EMBL/GenBank/DDBJ databases">
        <title>Mesorhizobium carmichaelinearum sp. nov. isolated from Carmichaelinea spp. root nodules in New Zealand.</title>
        <authorList>
            <person name="De Meyer S.E."/>
        </authorList>
    </citation>
    <scope>NUCLEOTIDE SEQUENCE [LARGE SCALE GENOMIC DNA]</scope>
    <source>
        <strain evidence="4 5">LMG 28313</strain>
    </source>
</reference>
<sequence length="431" mass="44406">MSDAKIPACAIWALGTTQIVGYGTLYYSYSILAPAVAAELAWSQQWVFAVLSVSLLASAILAPFAGSLADRVGAGCLMVPGSLAAAGALLLCALAPGRAGFALGVLAMELASCFVLYSTAFVAIVQLGGARRGITHLTLIAGFASTLFWPLTTLLHQHLGWREVLALFAALNAFVCLPIHWWLARLSTRIGKARERVVPVTAGLSGPAPDRRWSLLFVLVLAGFAIEGFMLSAILVQMVPLLTLVGLGGASVLVASLFGPSQVASRLVNMLFGRGLSQTSLALGATAGLAGGLAVLLMVAPSVPGAMLFAVLFGFGSGLMSIVGGTLPLELFGQERYGSYVGWITAARQFSSAFAPFGLTLMISGLGVFPALWLNVVVGLFGIAAFAAVALISRQSRRGEKGGTADATAPGADSFAAAPGYVSGARLKTLN</sequence>
<dbReference type="AlphaFoldDB" id="A0A6M7TG41"/>
<evidence type="ECO:0000256" key="1">
    <source>
        <dbReference type="ARBA" id="ARBA00022692"/>
    </source>
</evidence>
<dbReference type="InterPro" id="IPR011701">
    <property type="entry name" value="MFS"/>
</dbReference>
<dbReference type="InterPro" id="IPR050327">
    <property type="entry name" value="Proton-linked_MCT"/>
</dbReference>
<gene>
    <name evidence="4" type="ORF">D3242_30175</name>
</gene>
<protein>
    <submittedName>
        <fullName evidence="4">MFS transporter</fullName>
    </submittedName>
</protein>
<dbReference type="PROSITE" id="PS50850">
    <property type="entry name" value="MFS"/>
    <property type="match status" value="1"/>
</dbReference>
<organism evidence="4 5">
    <name type="scientific">Mesorhizobium jarvisii</name>
    <dbReference type="NCBI Taxonomy" id="1777867"/>
    <lineage>
        <taxon>Bacteria</taxon>
        <taxon>Pseudomonadati</taxon>
        <taxon>Pseudomonadota</taxon>
        <taxon>Alphaproteobacteria</taxon>
        <taxon>Hyphomicrobiales</taxon>
        <taxon>Phyllobacteriaceae</taxon>
        <taxon>Mesorhizobium</taxon>
    </lineage>
</organism>
<accession>A0A6M7TG41</accession>
<dbReference type="PANTHER" id="PTHR11360:SF290">
    <property type="entry name" value="MONOCARBOXYLATE MFS PERMEASE"/>
    <property type="match status" value="1"/>
</dbReference>
<evidence type="ECO:0000313" key="5">
    <source>
        <dbReference type="Proteomes" id="UP000275530"/>
    </source>
</evidence>
<evidence type="ECO:0000256" key="2">
    <source>
        <dbReference type="ARBA" id="ARBA00022989"/>
    </source>
</evidence>
<keyword evidence="5" id="KW-1185">Reference proteome</keyword>
<evidence type="ECO:0000313" key="4">
    <source>
        <dbReference type="EMBL" id="RJT28961.1"/>
    </source>
</evidence>
<dbReference type="PANTHER" id="PTHR11360">
    <property type="entry name" value="MONOCARBOXYLATE TRANSPORTER"/>
    <property type="match status" value="1"/>
</dbReference>
<dbReference type="RefSeq" id="WP_064985851.1">
    <property type="nucleotide sequence ID" value="NZ_CP033507.1"/>
</dbReference>
<dbReference type="Gene3D" id="1.20.1250.20">
    <property type="entry name" value="MFS general substrate transporter like domains"/>
    <property type="match status" value="1"/>
</dbReference>
<dbReference type="Pfam" id="PF07690">
    <property type="entry name" value="MFS_1"/>
    <property type="match status" value="1"/>
</dbReference>
<proteinExistence type="predicted"/>
<dbReference type="InterPro" id="IPR020846">
    <property type="entry name" value="MFS_dom"/>
</dbReference>
<evidence type="ECO:0000256" key="3">
    <source>
        <dbReference type="ARBA" id="ARBA00023136"/>
    </source>
</evidence>
<dbReference type="SUPFAM" id="SSF103473">
    <property type="entry name" value="MFS general substrate transporter"/>
    <property type="match status" value="1"/>
</dbReference>